<evidence type="ECO:0000313" key="3">
    <source>
        <dbReference type="EMBL" id="TKJ42347.1"/>
    </source>
</evidence>
<comment type="caution">
    <text evidence="3">The sequence shown here is derived from an EMBL/GenBank/DDBJ whole genome shotgun (WGS) entry which is preliminary data.</text>
</comment>
<gene>
    <name evidence="3" type="ORF">CEE37_01305</name>
</gene>
<dbReference type="EMBL" id="NJBN01000001">
    <property type="protein sequence ID" value="TKJ42347.1"/>
    <property type="molecule type" value="Genomic_DNA"/>
</dbReference>
<keyword evidence="1" id="KW-0472">Membrane</keyword>
<keyword evidence="1" id="KW-1133">Transmembrane helix</keyword>
<proteinExistence type="predicted"/>
<feature type="signal peptide" evidence="2">
    <location>
        <begin position="1"/>
        <end position="19"/>
    </location>
</feature>
<protein>
    <recommendedName>
        <fullName evidence="5">Protein BatD</fullName>
    </recommendedName>
</protein>
<evidence type="ECO:0008006" key="5">
    <source>
        <dbReference type="Google" id="ProtNLM"/>
    </source>
</evidence>
<organism evidence="3 4">
    <name type="scientific">candidate division LCP-89 bacterium B3_LCP</name>
    <dbReference type="NCBI Taxonomy" id="2012998"/>
    <lineage>
        <taxon>Bacteria</taxon>
        <taxon>Pseudomonadati</taxon>
        <taxon>Bacteria division LCP-89</taxon>
    </lineage>
</organism>
<keyword evidence="2" id="KW-0732">Signal</keyword>
<feature type="chain" id="PRO_5022040705" description="Protein BatD" evidence="2">
    <location>
        <begin position="20"/>
        <end position="325"/>
    </location>
</feature>
<name>A0A532V5W2_UNCL8</name>
<keyword evidence="1" id="KW-0812">Transmembrane</keyword>
<evidence type="ECO:0000256" key="1">
    <source>
        <dbReference type="SAM" id="Phobius"/>
    </source>
</evidence>
<evidence type="ECO:0000256" key="2">
    <source>
        <dbReference type="SAM" id="SignalP"/>
    </source>
</evidence>
<reference evidence="3 4" key="1">
    <citation type="submission" date="2017-06" db="EMBL/GenBank/DDBJ databases">
        <title>Novel microbial phyla capable of carbon fixation and sulfur reduction in deep-sea sediments.</title>
        <authorList>
            <person name="Huang J."/>
            <person name="Baker B."/>
            <person name="Wang Y."/>
        </authorList>
    </citation>
    <scope>NUCLEOTIDE SEQUENCE [LARGE SCALE GENOMIC DNA]</scope>
    <source>
        <strain evidence="3">B3_LCP</strain>
    </source>
</reference>
<evidence type="ECO:0000313" key="4">
    <source>
        <dbReference type="Proteomes" id="UP000319619"/>
    </source>
</evidence>
<dbReference type="AlphaFoldDB" id="A0A532V5W2"/>
<sequence length="325" mass="36494">MKRLFTILATLVISSALNAAVFEADLSFSADSIVVGDPVTMHIAIEAPAGGQLILPEWSQALAPLELLSPIDTISVVRENNIQRWILEWETTCYSGGNQIIEPIQFRWQPDDNVSADTAFTRPYQIFVQGIVPDSIKALADTTAQPHHLLQPNRSRKLGYSFAEIAPWIAAAIAAVFIFFFIRWLLRRRKRQTEEIQAGPPPRPAHEIALEALDELRDKRLYQEGRIKEYYSALSEIIRIYIEAHFDVPAMESTSFQLLRDIEPRLGNQELYDALGTMLNDADLAKFAKHQPNALTCQKGLERGYSLVEKTKPAPEPLLSGEEAA</sequence>
<dbReference type="Proteomes" id="UP000319619">
    <property type="component" value="Unassembled WGS sequence"/>
</dbReference>
<feature type="transmembrane region" description="Helical" evidence="1">
    <location>
        <begin position="165"/>
        <end position="186"/>
    </location>
</feature>
<accession>A0A532V5W2</accession>